<protein>
    <recommendedName>
        <fullName evidence="6">FMN dependent NADH:quinone oxidoreductase</fullName>
        <ecNumber evidence="6">1.6.5.-</ecNumber>
    </recommendedName>
    <alternativeName>
        <fullName evidence="6">Azo-dye reductase</fullName>
    </alternativeName>
    <alternativeName>
        <fullName evidence="6">FMN-dependent NADH-azo compound oxidoreductase</fullName>
    </alternativeName>
    <alternativeName>
        <fullName evidence="6">FMN-dependent NADH-azoreductase</fullName>
        <ecNumber evidence="6">1.7.1.17</ecNumber>
    </alternativeName>
</protein>
<dbReference type="EC" id="1.7.1.17" evidence="6"/>
<name>A0A0D1YN91_ANEMI</name>
<comment type="similarity">
    <text evidence="6">Belongs to the azoreductase type 1 family.</text>
</comment>
<gene>
    <name evidence="6" type="primary">azoR</name>
    <name evidence="8" type="ORF">AF333_16105</name>
    <name evidence="9" type="ORF">SAMN04487909_11856</name>
</gene>
<keyword evidence="4 6" id="KW-0520">NAD</keyword>
<organism evidence="8 10">
    <name type="scientific">Aneurinibacillus migulanus</name>
    <name type="common">Bacillus migulanus</name>
    <dbReference type="NCBI Taxonomy" id="47500"/>
    <lineage>
        <taxon>Bacteria</taxon>
        <taxon>Bacillati</taxon>
        <taxon>Bacillota</taxon>
        <taxon>Bacilli</taxon>
        <taxon>Bacillales</taxon>
        <taxon>Paenibacillaceae</taxon>
        <taxon>Aneurinibacillus group</taxon>
        <taxon>Aneurinibacillus</taxon>
    </lineage>
</organism>
<evidence type="ECO:0000256" key="4">
    <source>
        <dbReference type="ARBA" id="ARBA00023027"/>
    </source>
</evidence>
<dbReference type="EMBL" id="LGUG01000004">
    <property type="protein sequence ID" value="KON96772.1"/>
    <property type="molecule type" value="Genomic_DNA"/>
</dbReference>
<feature type="binding site" evidence="6">
    <location>
        <begin position="17"/>
        <end position="19"/>
    </location>
    <ligand>
        <name>FMN</name>
        <dbReference type="ChEBI" id="CHEBI:58210"/>
    </ligand>
</feature>
<dbReference type="PATRIC" id="fig|47500.12.peg.2169"/>
<dbReference type="PANTHER" id="PTHR43741:SF4">
    <property type="entry name" value="FMN-DEPENDENT NADH:QUINONE OXIDOREDUCTASE"/>
    <property type="match status" value="1"/>
</dbReference>
<evidence type="ECO:0000313" key="9">
    <source>
        <dbReference type="EMBL" id="SDJ46052.1"/>
    </source>
</evidence>
<comment type="catalytic activity">
    <reaction evidence="5">
        <text>N,N-dimethyl-1,4-phenylenediamine + anthranilate + 2 NAD(+) = 2-(4-dimethylaminophenyl)diazenylbenzoate + 2 NADH + 2 H(+)</text>
        <dbReference type="Rhea" id="RHEA:55872"/>
        <dbReference type="ChEBI" id="CHEBI:15378"/>
        <dbReference type="ChEBI" id="CHEBI:15783"/>
        <dbReference type="ChEBI" id="CHEBI:16567"/>
        <dbReference type="ChEBI" id="CHEBI:57540"/>
        <dbReference type="ChEBI" id="CHEBI:57945"/>
        <dbReference type="ChEBI" id="CHEBI:71579"/>
        <dbReference type="EC" id="1.7.1.17"/>
    </reaction>
    <physiologicalReaction direction="right-to-left" evidence="5">
        <dbReference type="Rhea" id="RHEA:55874"/>
    </physiologicalReaction>
</comment>
<evidence type="ECO:0000313" key="8">
    <source>
        <dbReference type="EMBL" id="KON96772.1"/>
    </source>
</evidence>
<dbReference type="PANTHER" id="PTHR43741">
    <property type="entry name" value="FMN-DEPENDENT NADH-AZOREDUCTASE 1"/>
    <property type="match status" value="1"/>
</dbReference>
<dbReference type="AlphaFoldDB" id="A0A0D1YN91"/>
<comment type="function">
    <text evidence="6">Quinone reductase that provides resistance to thiol-specific stress caused by electrophilic quinones.</text>
</comment>
<dbReference type="InterPro" id="IPR023048">
    <property type="entry name" value="NADH:quinone_OxRdtase_FMN_depd"/>
</dbReference>
<dbReference type="InterPro" id="IPR003680">
    <property type="entry name" value="Flavodoxin_fold"/>
</dbReference>
<keyword evidence="1 6" id="KW-0285">Flavoprotein</keyword>
<dbReference type="RefSeq" id="WP_043063451.1">
    <property type="nucleotide sequence ID" value="NZ_BJOA01000153.1"/>
</dbReference>
<dbReference type="GO" id="GO:0016655">
    <property type="term" value="F:oxidoreductase activity, acting on NAD(P)H, quinone or similar compound as acceptor"/>
    <property type="evidence" value="ECO:0007669"/>
    <property type="project" value="InterPro"/>
</dbReference>
<evidence type="ECO:0000256" key="6">
    <source>
        <dbReference type="HAMAP-Rule" id="MF_01216"/>
    </source>
</evidence>
<dbReference type="EC" id="1.6.5.-" evidence="6"/>
<evidence type="ECO:0000313" key="10">
    <source>
        <dbReference type="Proteomes" id="UP000037269"/>
    </source>
</evidence>
<dbReference type="NCBIfam" id="NF010075">
    <property type="entry name" value="PRK13556.1"/>
    <property type="match status" value="1"/>
</dbReference>
<dbReference type="GO" id="GO:0016652">
    <property type="term" value="F:oxidoreductase activity, acting on NAD(P)H as acceptor"/>
    <property type="evidence" value="ECO:0007669"/>
    <property type="project" value="UniProtKB-UniRule"/>
</dbReference>
<evidence type="ECO:0000313" key="11">
    <source>
        <dbReference type="Proteomes" id="UP000182836"/>
    </source>
</evidence>
<comment type="cofactor">
    <cofactor evidence="6">
        <name>FMN</name>
        <dbReference type="ChEBI" id="CHEBI:58210"/>
    </cofactor>
    <text evidence="6">Binds 1 FMN per subunit.</text>
</comment>
<dbReference type="Gene3D" id="3.40.50.360">
    <property type="match status" value="1"/>
</dbReference>
<dbReference type="EMBL" id="FNED01000018">
    <property type="protein sequence ID" value="SDJ46052.1"/>
    <property type="molecule type" value="Genomic_DNA"/>
</dbReference>
<evidence type="ECO:0000256" key="3">
    <source>
        <dbReference type="ARBA" id="ARBA00023002"/>
    </source>
</evidence>
<dbReference type="InterPro" id="IPR050104">
    <property type="entry name" value="FMN-dep_NADH:Q_OxRdtase_AzoR1"/>
</dbReference>
<dbReference type="Proteomes" id="UP000182836">
    <property type="component" value="Unassembled WGS sequence"/>
</dbReference>
<comment type="function">
    <text evidence="6">Also exhibits azoreductase activity. Catalyzes the reductive cleavage of the azo bond in aromatic azo compounds to the corresponding amines.</text>
</comment>
<comment type="subunit">
    <text evidence="6">Homodimer.</text>
</comment>
<evidence type="ECO:0000256" key="2">
    <source>
        <dbReference type="ARBA" id="ARBA00022643"/>
    </source>
</evidence>
<dbReference type="GO" id="GO:0010181">
    <property type="term" value="F:FMN binding"/>
    <property type="evidence" value="ECO:0007669"/>
    <property type="project" value="UniProtKB-UniRule"/>
</dbReference>
<reference evidence="9 11" key="2">
    <citation type="submission" date="2016-10" db="EMBL/GenBank/DDBJ databases">
        <authorList>
            <person name="de Groot N.N."/>
        </authorList>
    </citation>
    <scope>NUCLEOTIDE SEQUENCE [LARGE SCALE GENOMIC DNA]</scope>
    <source>
        <strain evidence="9 11">DSM 2895</strain>
    </source>
</reference>
<keyword evidence="2 6" id="KW-0288">FMN</keyword>
<reference evidence="8 10" key="1">
    <citation type="submission" date="2015-07" db="EMBL/GenBank/DDBJ databases">
        <title>Fjat-14205 dsm 2895.</title>
        <authorList>
            <person name="Liu B."/>
            <person name="Wang J."/>
            <person name="Zhu Y."/>
            <person name="Liu G."/>
            <person name="Chen Q."/>
            <person name="Chen Z."/>
            <person name="Lan J."/>
            <person name="Che J."/>
            <person name="Ge C."/>
            <person name="Shi H."/>
            <person name="Pan Z."/>
            <person name="Liu X."/>
        </authorList>
    </citation>
    <scope>NUCLEOTIDE SEQUENCE [LARGE SCALE GENOMIC DNA]</scope>
    <source>
        <strain evidence="8 10">DSM 2895</strain>
    </source>
</reference>
<accession>A0A0D1YN91</accession>
<comment type="catalytic activity">
    <reaction evidence="6">
        <text>2 a quinone + NADH + H(+) = 2 a 1,4-benzosemiquinone + NAD(+)</text>
        <dbReference type="Rhea" id="RHEA:65952"/>
        <dbReference type="ChEBI" id="CHEBI:15378"/>
        <dbReference type="ChEBI" id="CHEBI:57540"/>
        <dbReference type="ChEBI" id="CHEBI:57945"/>
        <dbReference type="ChEBI" id="CHEBI:132124"/>
        <dbReference type="ChEBI" id="CHEBI:134225"/>
    </reaction>
</comment>
<sequence length="206" mass="23016">MTTTLFVKANNRPTEHSISGKLYHAFLDSYRASHPNDTVIELDLYKEQLPYLGHVMISGNFKSAQGIELTPEEKTVHDIVTKHLEQFIAADKVVIAFPLWNLTVPAVLHSYLDYMHRPGKTFKYTAEGSVGLLSNKKVALLNARGGIYVEGSSSEMAVSFVKKHLTFFGITDITTIVIEGHHQFPNRSDAIIWDGLQKAIQAAKTF</sequence>
<comment type="caution">
    <text evidence="6">Lacks conserved residue(s) required for the propagation of feature annotation.</text>
</comment>
<dbReference type="Pfam" id="PF02525">
    <property type="entry name" value="Flavodoxin_2"/>
    <property type="match status" value="1"/>
</dbReference>
<keyword evidence="3 6" id="KW-0560">Oxidoreductase</keyword>
<feature type="domain" description="Flavodoxin-like fold" evidence="7">
    <location>
        <begin position="3"/>
        <end position="199"/>
    </location>
</feature>
<dbReference type="HAMAP" id="MF_01216">
    <property type="entry name" value="Azoreductase_type1"/>
    <property type="match status" value="1"/>
</dbReference>
<dbReference type="STRING" id="47500.AF333_16105"/>
<keyword evidence="10" id="KW-1185">Reference proteome</keyword>
<dbReference type="Proteomes" id="UP000037269">
    <property type="component" value="Unassembled WGS sequence"/>
</dbReference>
<evidence type="ECO:0000256" key="5">
    <source>
        <dbReference type="ARBA" id="ARBA00048542"/>
    </source>
</evidence>
<dbReference type="OrthoDB" id="9805013at2"/>
<evidence type="ECO:0000256" key="1">
    <source>
        <dbReference type="ARBA" id="ARBA00022630"/>
    </source>
</evidence>
<evidence type="ECO:0000259" key="7">
    <source>
        <dbReference type="Pfam" id="PF02525"/>
    </source>
</evidence>
<dbReference type="InterPro" id="IPR029039">
    <property type="entry name" value="Flavoprotein-like_sf"/>
</dbReference>
<dbReference type="GeneID" id="42306693"/>
<proteinExistence type="inferred from homology"/>
<dbReference type="SUPFAM" id="SSF52218">
    <property type="entry name" value="Flavoproteins"/>
    <property type="match status" value="1"/>
</dbReference>
<dbReference type="GO" id="GO:0009055">
    <property type="term" value="F:electron transfer activity"/>
    <property type="evidence" value="ECO:0007669"/>
    <property type="project" value="UniProtKB-UniRule"/>
</dbReference>